<evidence type="ECO:0000313" key="8">
    <source>
        <dbReference type="Proteomes" id="UP001595636"/>
    </source>
</evidence>
<name>A0ABV7TT75_9NEIS</name>
<dbReference type="PIRSF" id="PIRSF006060">
    <property type="entry name" value="AA_transporter"/>
    <property type="match status" value="1"/>
</dbReference>
<dbReference type="RefSeq" id="WP_390278012.1">
    <property type="nucleotide sequence ID" value="NZ_JBHRYH010000017.1"/>
</dbReference>
<feature type="transmembrane region" description="Helical" evidence="6">
    <location>
        <begin position="52"/>
        <end position="73"/>
    </location>
</feature>
<evidence type="ECO:0000256" key="4">
    <source>
        <dbReference type="ARBA" id="ARBA00022989"/>
    </source>
</evidence>
<reference evidence="8" key="1">
    <citation type="journal article" date="2019" name="Int. J. Syst. Evol. Microbiol.">
        <title>The Global Catalogue of Microorganisms (GCM) 10K type strain sequencing project: providing services to taxonomists for standard genome sequencing and annotation.</title>
        <authorList>
            <consortium name="The Broad Institute Genomics Platform"/>
            <consortium name="The Broad Institute Genome Sequencing Center for Infectious Disease"/>
            <person name="Wu L."/>
            <person name="Ma J."/>
        </authorList>
    </citation>
    <scope>NUCLEOTIDE SEQUENCE [LARGE SCALE GENOMIC DNA]</scope>
    <source>
        <strain evidence="8">KCTC 42195</strain>
    </source>
</reference>
<gene>
    <name evidence="7" type="ORF">ACFOKJ_07410</name>
</gene>
<evidence type="ECO:0000256" key="2">
    <source>
        <dbReference type="ARBA" id="ARBA00022475"/>
    </source>
</evidence>
<keyword evidence="4 6" id="KW-1133">Transmembrane helix</keyword>
<dbReference type="InterPro" id="IPR002293">
    <property type="entry name" value="AA/rel_permease1"/>
</dbReference>
<dbReference type="InterPro" id="IPR050367">
    <property type="entry name" value="APC_superfamily"/>
</dbReference>
<feature type="transmembrane region" description="Helical" evidence="6">
    <location>
        <begin position="130"/>
        <end position="151"/>
    </location>
</feature>
<feature type="transmembrane region" description="Helical" evidence="6">
    <location>
        <begin position="465"/>
        <end position="488"/>
    </location>
</feature>
<feature type="transmembrane region" description="Helical" evidence="6">
    <location>
        <begin position="180"/>
        <end position="199"/>
    </location>
</feature>
<evidence type="ECO:0000256" key="3">
    <source>
        <dbReference type="ARBA" id="ARBA00022692"/>
    </source>
</evidence>
<keyword evidence="5 6" id="KW-0472">Membrane</keyword>
<keyword evidence="8" id="KW-1185">Reference proteome</keyword>
<sequence>MRNQAGVPVLVIEENVVSLQEHVLRTTAANAYAPPTATQDCELHRNLTWKDAFWVTSGVPAGVLFVIGGVSATVGQPAWFIWLLAILIGFAQCFTYAEISGLYPHKSGGASVYGALGWVRYSKFVAPVSVWCNWLAWSPMLALGTSLAAGYTLSSLFPADSAINSWQLTLLNLGFISKDLTLQVNATFVLALIFLLITFKLQHSGASSAAKTQRILGIASLTPLLIISLVPLFTDDMPSSHFLPLLPLSHDASGAAVMGSWNAAGISTALGAMFLACWSTFGFETAVCYTREFKDPQRDTFRAIFSSGLLCLFMFILVPIAFQGHLGLEGMLAPGIIDGSGVAIAMAKFVGGGVVVVNVIVAMLVLSVLLIVMTSMMGSSRTLYQASVDGWLPRYLSHVNKHGAPTRAMWTDLGFNVFLLLMSNYMSVLAVSNVCYMIFVFLNLQSGWIHRMDRPDWERPYKCSSWLLGLGAFCGFVDLVFAGAGANFQGENTLRNGLIAAFLIVPVFIYRHYWQDKGVFPESMRRDIELPHARAGILPYLALVLAVAVVWISAELSVQG</sequence>
<feature type="transmembrane region" description="Helical" evidence="6">
    <location>
        <begin position="215"/>
        <end position="234"/>
    </location>
</feature>
<evidence type="ECO:0000256" key="1">
    <source>
        <dbReference type="ARBA" id="ARBA00004651"/>
    </source>
</evidence>
<feature type="transmembrane region" description="Helical" evidence="6">
    <location>
        <begin position="254"/>
        <end position="281"/>
    </location>
</feature>
<keyword evidence="3 6" id="KW-0812">Transmembrane</keyword>
<feature type="transmembrane region" description="Helical" evidence="6">
    <location>
        <begin position="301"/>
        <end position="322"/>
    </location>
</feature>
<evidence type="ECO:0000256" key="6">
    <source>
        <dbReference type="SAM" id="Phobius"/>
    </source>
</evidence>
<accession>A0ABV7TT75</accession>
<feature type="transmembrane region" description="Helical" evidence="6">
    <location>
        <begin position="494"/>
        <end position="514"/>
    </location>
</feature>
<comment type="caution">
    <text evidence="7">The sequence shown here is derived from an EMBL/GenBank/DDBJ whole genome shotgun (WGS) entry which is preliminary data.</text>
</comment>
<dbReference type="Proteomes" id="UP001595636">
    <property type="component" value="Unassembled WGS sequence"/>
</dbReference>
<feature type="transmembrane region" description="Helical" evidence="6">
    <location>
        <begin position="354"/>
        <end position="377"/>
    </location>
</feature>
<dbReference type="PANTHER" id="PTHR42770">
    <property type="entry name" value="AMINO ACID TRANSPORTER-RELATED"/>
    <property type="match status" value="1"/>
</dbReference>
<dbReference type="Pfam" id="PF13520">
    <property type="entry name" value="AA_permease_2"/>
    <property type="match status" value="1"/>
</dbReference>
<dbReference type="EMBL" id="JBHRYH010000017">
    <property type="protein sequence ID" value="MFC3625963.1"/>
    <property type="molecule type" value="Genomic_DNA"/>
</dbReference>
<evidence type="ECO:0000313" key="7">
    <source>
        <dbReference type="EMBL" id="MFC3625963.1"/>
    </source>
</evidence>
<keyword evidence="2" id="KW-1003">Cell membrane</keyword>
<organism evidence="7 8">
    <name type="scientific">Vogesella amnigena</name>
    <dbReference type="NCBI Taxonomy" id="1507449"/>
    <lineage>
        <taxon>Bacteria</taxon>
        <taxon>Pseudomonadati</taxon>
        <taxon>Pseudomonadota</taxon>
        <taxon>Betaproteobacteria</taxon>
        <taxon>Neisseriales</taxon>
        <taxon>Chromobacteriaceae</taxon>
        <taxon>Vogesella</taxon>
    </lineage>
</organism>
<evidence type="ECO:0000256" key="5">
    <source>
        <dbReference type="ARBA" id="ARBA00023136"/>
    </source>
</evidence>
<feature type="transmembrane region" description="Helical" evidence="6">
    <location>
        <begin position="79"/>
        <end position="97"/>
    </location>
</feature>
<feature type="transmembrane region" description="Helical" evidence="6">
    <location>
        <begin position="535"/>
        <end position="554"/>
    </location>
</feature>
<feature type="transmembrane region" description="Helical" evidence="6">
    <location>
        <begin position="417"/>
        <end position="444"/>
    </location>
</feature>
<comment type="subcellular location">
    <subcellularLocation>
        <location evidence="1">Cell membrane</location>
        <topology evidence="1">Multi-pass membrane protein</topology>
    </subcellularLocation>
</comment>
<protein>
    <submittedName>
        <fullName evidence="7">APC family permease</fullName>
    </submittedName>
</protein>
<dbReference type="PANTHER" id="PTHR42770:SF7">
    <property type="entry name" value="MEMBRANE PROTEIN"/>
    <property type="match status" value="1"/>
</dbReference>
<dbReference type="Gene3D" id="1.20.1740.10">
    <property type="entry name" value="Amino acid/polyamine transporter I"/>
    <property type="match status" value="1"/>
</dbReference>
<feature type="transmembrane region" description="Helical" evidence="6">
    <location>
        <begin position="328"/>
        <end position="347"/>
    </location>
</feature>
<proteinExistence type="predicted"/>